<feature type="transmembrane region" description="Helical" evidence="2">
    <location>
        <begin position="138"/>
        <end position="159"/>
    </location>
</feature>
<dbReference type="Proteomes" id="UP000332933">
    <property type="component" value="Unassembled WGS sequence"/>
</dbReference>
<gene>
    <name evidence="5" type="primary">Aste57867_18876</name>
    <name evidence="4" type="ORF">As57867_018812</name>
    <name evidence="5" type="ORF">ASTE57867_18876</name>
</gene>
<keyword evidence="2" id="KW-0472">Membrane</keyword>
<dbReference type="OrthoDB" id="77810at2759"/>
<organism evidence="5 6">
    <name type="scientific">Aphanomyces stellatus</name>
    <dbReference type="NCBI Taxonomy" id="120398"/>
    <lineage>
        <taxon>Eukaryota</taxon>
        <taxon>Sar</taxon>
        <taxon>Stramenopiles</taxon>
        <taxon>Oomycota</taxon>
        <taxon>Saprolegniomycetes</taxon>
        <taxon>Saprolegniales</taxon>
        <taxon>Verrucalvaceae</taxon>
        <taxon>Aphanomyces</taxon>
    </lineage>
</organism>
<dbReference type="AlphaFoldDB" id="A0A485LD61"/>
<keyword evidence="6" id="KW-1185">Reference proteome</keyword>
<keyword evidence="2" id="KW-0812">Transmembrane</keyword>
<evidence type="ECO:0000313" key="4">
    <source>
        <dbReference type="EMBL" id="KAF0689693.1"/>
    </source>
</evidence>
<proteinExistence type="predicted"/>
<feature type="region of interest" description="Disordered" evidence="1">
    <location>
        <begin position="94"/>
        <end position="132"/>
    </location>
</feature>
<protein>
    <submittedName>
        <fullName evidence="5">Aste57867_18876 protein</fullName>
    </submittedName>
</protein>
<evidence type="ECO:0000256" key="2">
    <source>
        <dbReference type="SAM" id="Phobius"/>
    </source>
</evidence>
<dbReference type="EMBL" id="CAADRA010006441">
    <property type="protein sequence ID" value="VFT95610.1"/>
    <property type="molecule type" value="Genomic_DNA"/>
</dbReference>
<evidence type="ECO:0000256" key="3">
    <source>
        <dbReference type="SAM" id="SignalP"/>
    </source>
</evidence>
<reference evidence="5 6" key="1">
    <citation type="submission" date="2019-03" db="EMBL/GenBank/DDBJ databases">
        <authorList>
            <person name="Gaulin E."/>
            <person name="Dumas B."/>
        </authorList>
    </citation>
    <scope>NUCLEOTIDE SEQUENCE [LARGE SCALE GENOMIC DNA]</scope>
    <source>
        <strain evidence="5">CBS 568.67</strain>
    </source>
</reference>
<dbReference type="EMBL" id="VJMH01006420">
    <property type="protein sequence ID" value="KAF0689693.1"/>
    <property type="molecule type" value="Genomic_DNA"/>
</dbReference>
<feature type="compositionally biased region" description="Low complexity" evidence="1">
    <location>
        <begin position="94"/>
        <end position="128"/>
    </location>
</feature>
<reference evidence="4" key="2">
    <citation type="submission" date="2019-06" db="EMBL/GenBank/DDBJ databases">
        <title>Genomics analysis of Aphanomyces spp. identifies a new class of oomycete effector associated with host adaptation.</title>
        <authorList>
            <person name="Gaulin E."/>
        </authorList>
    </citation>
    <scope>NUCLEOTIDE SEQUENCE</scope>
    <source>
        <strain evidence="4">CBS 578.67</strain>
    </source>
</reference>
<accession>A0A485LD61</accession>
<evidence type="ECO:0000313" key="6">
    <source>
        <dbReference type="Proteomes" id="UP000332933"/>
    </source>
</evidence>
<keyword evidence="3" id="KW-0732">Signal</keyword>
<evidence type="ECO:0000256" key="1">
    <source>
        <dbReference type="SAM" id="MobiDB-lite"/>
    </source>
</evidence>
<evidence type="ECO:0000313" key="5">
    <source>
        <dbReference type="EMBL" id="VFT95610.1"/>
    </source>
</evidence>
<keyword evidence="2" id="KW-1133">Transmembrane helix</keyword>
<name>A0A485LD61_9STRA</name>
<sequence>MMLMLRPTCVFALLSGVLLLAASVEAKTAKEMCSAATCLRGGDVKNVISLDQALLMAPCVSATPSGDIACFGYANNIPGKCPFDTSTDCNTLTSAPTPAPTQSTAAPTTTVSQVATGAPSSTSANSEGGSSGGSSNTYIYIACGAAGVIAIGALVVMLVRKSARRNQDDDEIDAVEYAKPIPTLPAEDHLNKSFGGDASRPHLNKSFVQGHDPRRQNTGSFLTAQDGGVARAALVKTFNENQHPPIARPNTASFLNAAPAPHPMPHVVPNLPHAHEVKEQFYVPEAEKDFPDHNHNRRESFEF</sequence>
<feature type="chain" id="PRO_5036355588" evidence="3">
    <location>
        <begin position="27"/>
        <end position="303"/>
    </location>
</feature>
<feature type="signal peptide" evidence="3">
    <location>
        <begin position="1"/>
        <end position="26"/>
    </location>
</feature>